<protein>
    <submittedName>
        <fullName evidence="4">DUF881 domain-containing protein</fullName>
    </submittedName>
</protein>
<sequence>MKSKIERSERGFNLNKVFFLSISFVAVLSGVLLGYQFRATSAGNIVVPRDREQELALEKKSLVEDLHELQVEISDLSVKLEQAGIGQSEANEAMERELARIRRFAGLAPVSGPGVELVAQIRPEQDGSGTAYELKDIADQHLLTIVNELNKAGAEAIAINGQRITPISEIRLAGNHINVNGTPISPPYHIIAIGNASALKSRLELKGGLAESLLSNYGISVETQEKNEVVIPAFAGELNFEYAKPVKEN</sequence>
<dbReference type="PANTHER" id="PTHR37313:SF2">
    <property type="entry name" value="UPF0749 PROTEIN YLXX"/>
    <property type="match status" value="1"/>
</dbReference>
<feature type="transmembrane region" description="Helical" evidence="3">
    <location>
        <begin position="12"/>
        <end position="35"/>
    </location>
</feature>
<keyword evidence="2" id="KW-0175">Coiled coil</keyword>
<dbReference type="InterPro" id="IPR010273">
    <property type="entry name" value="DUF881"/>
</dbReference>
<proteinExistence type="inferred from homology"/>
<organism evidence="4 5">
    <name type="scientific">Pelotomaculum isophthalicicum JI</name>
    <dbReference type="NCBI Taxonomy" id="947010"/>
    <lineage>
        <taxon>Bacteria</taxon>
        <taxon>Bacillati</taxon>
        <taxon>Bacillota</taxon>
        <taxon>Clostridia</taxon>
        <taxon>Eubacteriales</taxon>
        <taxon>Desulfotomaculaceae</taxon>
        <taxon>Pelotomaculum</taxon>
    </lineage>
</organism>
<accession>A0A9X4GZ57</accession>
<evidence type="ECO:0000256" key="3">
    <source>
        <dbReference type="SAM" id="Phobius"/>
    </source>
</evidence>
<dbReference type="PANTHER" id="PTHR37313">
    <property type="entry name" value="UPF0749 PROTEIN RV1825"/>
    <property type="match status" value="1"/>
</dbReference>
<dbReference type="Proteomes" id="UP001154312">
    <property type="component" value="Unassembled WGS sequence"/>
</dbReference>
<evidence type="ECO:0000256" key="2">
    <source>
        <dbReference type="SAM" id="Coils"/>
    </source>
</evidence>
<evidence type="ECO:0000313" key="4">
    <source>
        <dbReference type="EMBL" id="MDF9408392.1"/>
    </source>
</evidence>
<evidence type="ECO:0000256" key="1">
    <source>
        <dbReference type="ARBA" id="ARBA00009108"/>
    </source>
</evidence>
<keyword evidence="3" id="KW-0812">Transmembrane</keyword>
<reference evidence="4" key="1">
    <citation type="submission" date="2022-02" db="EMBL/GenBank/DDBJ databases">
        <authorList>
            <person name="Leng L."/>
        </authorList>
    </citation>
    <scope>NUCLEOTIDE SEQUENCE</scope>
    <source>
        <strain evidence="4">JI</strain>
    </source>
</reference>
<keyword evidence="5" id="KW-1185">Reference proteome</keyword>
<dbReference type="RefSeq" id="WP_277443714.1">
    <property type="nucleotide sequence ID" value="NZ_JAKOAV010000013.1"/>
</dbReference>
<name>A0A9X4GZ57_9FIRM</name>
<keyword evidence="3" id="KW-1133">Transmembrane helix</keyword>
<dbReference type="EMBL" id="JAKOAV010000013">
    <property type="protein sequence ID" value="MDF9408392.1"/>
    <property type="molecule type" value="Genomic_DNA"/>
</dbReference>
<keyword evidence="3" id="KW-0472">Membrane</keyword>
<comment type="caution">
    <text evidence="4">The sequence shown here is derived from an EMBL/GenBank/DDBJ whole genome shotgun (WGS) entry which is preliminary data.</text>
</comment>
<comment type="similarity">
    <text evidence="1">Belongs to the UPF0749 family.</text>
</comment>
<dbReference type="Gene3D" id="3.30.70.1880">
    <property type="entry name" value="Protein of unknown function DUF881"/>
    <property type="match status" value="1"/>
</dbReference>
<dbReference type="Pfam" id="PF05949">
    <property type="entry name" value="DUF881"/>
    <property type="match status" value="1"/>
</dbReference>
<gene>
    <name evidence="4" type="ORF">L7E55_08480</name>
</gene>
<dbReference type="AlphaFoldDB" id="A0A9X4GZ57"/>
<evidence type="ECO:0000313" key="5">
    <source>
        <dbReference type="Proteomes" id="UP001154312"/>
    </source>
</evidence>
<feature type="coiled-coil region" evidence="2">
    <location>
        <begin position="52"/>
        <end position="79"/>
    </location>
</feature>